<feature type="active site" description="Charge relay system" evidence="11 12">
    <location>
        <position position="549"/>
    </location>
</feature>
<evidence type="ECO:0000256" key="11">
    <source>
        <dbReference type="PIRSR" id="PIRSR615500-1"/>
    </source>
</evidence>
<keyword evidence="4 12" id="KW-0645">Protease</keyword>
<evidence type="ECO:0000259" key="16">
    <source>
        <dbReference type="Pfam" id="PF17766"/>
    </source>
</evidence>
<evidence type="ECO:0000256" key="2">
    <source>
        <dbReference type="ARBA" id="ARBA00011073"/>
    </source>
</evidence>
<dbReference type="FunFam" id="3.30.70.80:FF:000003">
    <property type="entry name" value="Subtilisin-like protease SBT1.9"/>
    <property type="match status" value="1"/>
</dbReference>
<dbReference type="Pfam" id="PF17766">
    <property type="entry name" value="fn3_6"/>
    <property type="match status" value="1"/>
</dbReference>
<dbReference type="InterPro" id="IPR041469">
    <property type="entry name" value="Subtilisin-like_FN3"/>
</dbReference>
<dbReference type="InterPro" id="IPR023828">
    <property type="entry name" value="Peptidase_S8_Ser-AS"/>
</dbReference>
<dbReference type="Gene3D" id="3.40.50.200">
    <property type="entry name" value="Peptidase S8/S53 domain"/>
    <property type="match status" value="1"/>
</dbReference>
<protein>
    <submittedName>
        <fullName evidence="17">Uncharacterized protein</fullName>
    </submittedName>
</protein>
<dbReference type="InterPro" id="IPR015500">
    <property type="entry name" value="Peptidase_S8_subtilisin-rel"/>
</dbReference>
<dbReference type="EMBL" id="JADGMS010000014">
    <property type="protein sequence ID" value="KAF9668548.1"/>
    <property type="molecule type" value="Genomic_DNA"/>
</dbReference>
<feature type="active site" description="Charge relay system" evidence="11 12">
    <location>
        <position position="222"/>
    </location>
</feature>
<evidence type="ECO:0000256" key="7">
    <source>
        <dbReference type="ARBA" id="ARBA00022813"/>
    </source>
</evidence>
<dbReference type="GO" id="GO:0006508">
    <property type="term" value="P:proteolysis"/>
    <property type="evidence" value="ECO:0007669"/>
    <property type="project" value="UniProtKB-KW"/>
</dbReference>
<organism evidence="17 18">
    <name type="scientific">Salix dunnii</name>
    <dbReference type="NCBI Taxonomy" id="1413687"/>
    <lineage>
        <taxon>Eukaryota</taxon>
        <taxon>Viridiplantae</taxon>
        <taxon>Streptophyta</taxon>
        <taxon>Embryophyta</taxon>
        <taxon>Tracheophyta</taxon>
        <taxon>Spermatophyta</taxon>
        <taxon>Magnoliopsida</taxon>
        <taxon>eudicotyledons</taxon>
        <taxon>Gunneridae</taxon>
        <taxon>Pentapetalae</taxon>
        <taxon>rosids</taxon>
        <taxon>fabids</taxon>
        <taxon>Malpighiales</taxon>
        <taxon>Salicaceae</taxon>
        <taxon>Saliceae</taxon>
        <taxon>Salix</taxon>
    </lineage>
</organism>
<keyword evidence="5 13" id="KW-0732">Signal</keyword>
<feature type="signal peptide" evidence="13">
    <location>
        <begin position="1"/>
        <end position="29"/>
    </location>
</feature>
<comment type="similarity">
    <text evidence="2 12">Belongs to the peptidase S8 family.</text>
</comment>
<dbReference type="Gene3D" id="3.30.70.80">
    <property type="entry name" value="Peptidase S8 propeptide/proteinase inhibitor I9"/>
    <property type="match status" value="1"/>
</dbReference>
<dbReference type="Gene3D" id="3.50.30.30">
    <property type="match status" value="1"/>
</dbReference>
<dbReference type="CDD" id="cd04852">
    <property type="entry name" value="Peptidases_S8_3"/>
    <property type="match status" value="1"/>
</dbReference>
<accession>A0A835JE82</accession>
<feature type="chain" id="PRO_5032669415" evidence="13">
    <location>
        <begin position="30"/>
        <end position="764"/>
    </location>
</feature>
<dbReference type="GO" id="GO:0009609">
    <property type="term" value="P:response to symbiotic bacterium"/>
    <property type="evidence" value="ECO:0007669"/>
    <property type="project" value="UniProtKB-ARBA"/>
</dbReference>
<dbReference type="Pfam" id="PF00082">
    <property type="entry name" value="Peptidase_S8"/>
    <property type="match status" value="1"/>
</dbReference>
<evidence type="ECO:0000256" key="13">
    <source>
        <dbReference type="SAM" id="SignalP"/>
    </source>
</evidence>
<dbReference type="PANTHER" id="PTHR10795">
    <property type="entry name" value="PROPROTEIN CONVERTASE SUBTILISIN/KEXIN"/>
    <property type="match status" value="1"/>
</dbReference>
<evidence type="ECO:0000259" key="15">
    <source>
        <dbReference type="Pfam" id="PF05922"/>
    </source>
</evidence>
<reference evidence="17 18" key="1">
    <citation type="submission" date="2020-10" db="EMBL/GenBank/DDBJ databases">
        <title>Plant Genome Project.</title>
        <authorList>
            <person name="Zhang R.-G."/>
        </authorList>
    </citation>
    <scope>NUCLEOTIDE SEQUENCE [LARGE SCALE GENOMIC DNA]</scope>
    <source>
        <strain evidence="17">FAFU-HL-1</strain>
        <tissue evidence="17">Leaf</tissue>
    </source>
</reference>
<feature type="active site" description="Charge relay system" evidence="11 12">
    <location>
        <position position="149"/>
    </location>
</feature>
<keyword evidence="6 12" id="KW-0378">Hydrolase</keyword>
<dbReference type="FunFam" id="2.60.40.2310:FF:000003">
    <property type="entry name" value="Subtilisin-like protease SBT4.1"/>
    <property type="match status" value="1"/>
</dbReference>
<evidence type="ECO:0000313" key="18">
    <source>
        <dbReference type="Proteomes" id="UP000657918"/>
    </source>
</evidence>
<sequence length="764" mass="83312">MIKAMDCLYFISLPALSCLLLLLIGISNAELKGEKYQTYIVHMDNSHKPATFLTHESWHRSTLRSLSNPADDEGTFLYSYNHVMHGFSARLTPSQLAEIEKSPAHIGTYRESFGKLFTTHSPKFLGLRQNSGILPTASRGEGVIIGIIDTGIWPESESFHDKGMPSVPQRWKGKCENGTAFNPSTCNRKLIGARSFSKGLVAAGRKISTKYDYDSARDFFGHGTHTSSTAAGNYVFGANHFGYARGTARGVAPAAHVAMYKVLFATDTEESAATDVLAGMDQAIADGVDIMSLSLGFTQTPYFNDVIAIASLSAMEKNIFVVCAAGNDGAYNSTYNGAPWITTVGAGTLDRSFTATMTLENGLTFEGISYFPQSIYIEDVPLYYDKSNESKSICNYGALNRSEVHQKIVLCDNSTTIDVEGQKEELERVGAYAGIFMTDLSFLDPEDYNIPSIVLPTVSGALVREYVANVTAAKVKSMTFLSTNLGVKPAPQVAYFSSRGPDPITPGVLKPDIIAPGVDVLAAVAPNKPFMELGKYELETDYALYSGTSMSAPHVAGVAALLKKIHPEWSPAAIRSALMTTAYTKDNTRTIMKNQMTSLPATPLDFGAGHINPNKAMDPGLIYDMNVQDYVNFLCGLGYTEKQMSAVLRHNQWNCSLEPVNLNYPSITAIFTNKTSSPTTKTFSRVVTNVGGDDSVYQAVIEIPKEMRIKVEPSILSFTKKNQKQGFVISIDIDEDAPTVTYGYLKWIDQLNHTVSSPVVAIKF</sequence>
<evidence type="ECO:0000313" key="17">
    <source>
        <dbReference type="EMBL" id="KAF9668548.1"/>
    </source>
</evidence>
<feature type="domain" description="Inhibitor I9" evidence="15">
    <location>
        <begin position="38"/>
        <end position="103"/>
    </location>
</feature>
<dbReference type="InterPro" id="IPR045051">
    <property type="entry name" value="SBT"/>
</dbReference>
<evidence type="ECO:0000256" key="12">
    <source>
        <dbReference type="PROSITE-ProRule" id="PRU01240"/>
    </source>
</evidence>
<dbReference type="FunFam" id="3.40.50.200:FF:000006">
    <property type="entry name" value="Subtilisin-like protease SBT1.5"/>
    <property type="match status" value="1"/>
</dbReference>
<dbReference type="PROSITE" id="PS00138">
    <property type="entry name" value="SUBTILASE_SER"/>
    <property type="match status" value="1"/>
</dbReference>
<name>A0A835JE82_9ROSI</name>
<dbReference type="Pfam" id="PF05922">
    <property type="entry name" value="Inhibitor_I9"/>
    <property type="match status" value="1"/>
</dbReference>
<evidence type="ECO:0000256" key="8">
    <source>
        <dbReference type="ARBA" id="ARBA00022825"/>
    </source>
</evidence>
<dbReference type="InterPro" id="IPR034197">
    <property type="entry name" value="Peptidases_S8_3"/>
</dbReference>
<gene>
    <name evidence="17" type="ORF">SADUNF_Sadunf14G0015000</name>
</gene>
<dbReference type="GO" id="GO:0004252">
    <property type="term" value="F:serine-type endopeptidase activity"/>
    <property type="evidence" value="ECO:0007669"/>
    <property type="project" value="UniProtKB-UniRule"/>
</dbReference>
<evidence type="ECO:0000256" key="3">
    <source>
        <dbReference type="ARBA" id="ARBA00022525"/>
    </source>
</evidence>
<dbReference type="AlphaFoldDB" id="A0A835JE82"/>
<keyword evidence="18" id="KW-1185">Reference proteome</keyword>
<keyword evidence="9" id="KW-0865">Zymogen</keyword>
<keyword evidence="3" id="KW-0964">Secreted</keyword>
<dbReference type="InterPro" id="IPR036852">
    <property type="entry name" value="Peptidase_S8/S53_dom_sf"/>
</dbReference>
<evidence type="ECO:0000256" key="9">
    <source>
        <dbReference type="ARBA" id="ARBA00023145"/>
    </source>
</evidence>
<feature type="domain" description="Peptidase S8/S53" evidence="14">
    <location>
        <begin position="140"/>
        <end position="588"/>
    </location>
</feature>
<comment type="subcellular location">
    <subcellularLocation>
        <location evidence="1">Secreted</location>
    </subcellularLocation>
</comment>
<dbReference type="InterPro" id="IPR010259">
    <property type="entry name" value="S8pro/Inhibitor_I9"/>
</dbReference>
<evidence type="ECO:0000256" key="6">
    <source>
        <dbReference type="ARBA" id="ARBA00022801"/>
    </source>
</evidence>
<dbReference type="InterPro" id="IPR000209">
    <property type="entry name" value="Peptidase_S8/S53_dom"/>
</dbReference>
<dbReference type="PROSITE" id="PS51892">
    <property type="entry name" value="SUBTILASE"/>
    <property type="match status" value="1"/>
</dbReference>
<evidence type="ECO:0000256" key="10">
    <source>
        <dbReference type="ARBA" id="ARBA00023180"/>
    </source>
</evidence>
<dbReference type="FunFam" id="3.50.30.30:FF:000039">
    <property type="entry name" value="Subtilisin-like protease SBT3"/>
    <property type="match status" value="1"/>
</dbReference>
<feature type="domain" description="Subtilisin-like protease fibronectin type-III" evidence="16">
    <location>
        <begin position="661"/>
        <end position="760"/>
    </location>
</feature>
<dbReference type="Gene3D" id="2.60.40.2310">
    <property type="match status" value="1"/>
</dbReference>
<comment type="caution">
    <text evidence="17">The sequence shown here is derived from an EMBL/GenBank/DDBJ whole genome shotgun (WGS) entry which is preliminary data.</text>
</comment>
<dbReference type="CDD" id="cd02120">
    <property type="entry name" value="PA_subtilisin_like"/>
    <property type="match status" value="1"/>
</dbReference>
<keyword evidence="8 12" id="KW-0720">Serine protease</keyword>
<evidence type="ECO:0000256" key="4">
    <source>
        <dbReference type="ARBA" id="ARBA00022670"/>
    </source>
</evidence>
<dbReference type="InterPro" id="IPR037045">
    <property type="entry name" value="S8pro/Inhibitor_I9_sf"/>
</dbReference>
<evidence type="ECO:0000259" key="14">
    <source>
        <dbReference type="Pfam" id="PF00082"/>
    </source>
</evidence>
<evidence type="ECO:0000256" key="5">
    <source>
        <dbReference type="ARBA" id="ARBA00022729"/>
    </source>
</evidence>
<dbReference type="SUPFAM" id="SSF52743">
    <property type="entry name" value="Subtilisin-like"/>
    <property type="match status" value="1"/>
</dbReference>
<keyword evidence="7" id="KW-0068">Autocatalytic cleavage</keyword>
<dbReference type="OrthoDB" id="206201at2759"/>
<evidence type="ECO:0000256" key="1">
    <source>
        <dbReference type="ARBA" id="ARBA00004613"/>
    </source>
</evidence>
<dbReference type="PRINTS" id="PR00723">
    <property type="entry name" value="SUBTILISIN"/>
</dbReference>
<dbReference type="GO" id="GO:0005576">
    <property type="term" value="C:extracellular region"/>
    <property type="evidence" value="ECO:0007669"/>
    <property type="project" value="UniProtKB-SubCell"/>
</dbReference>
<dbReference type="Proteomes" id="UP000657918">
    <property type="component" value="Unassembled WGS sequence"/>
</dbReference>
<proteinExistence type="inferred from homology"/>
<keyword evidence="10" id="KW-0325">Glycoprotein</keyword>